<protein>
    <recommendedName>
        <fullName evidence="3">Phytase-like domain-containing protein</fullName>
    </recommendedName>
</protein>
<evidence type="ECO:0000313" key="1">
    <source>
        <dbReference type="EMBL" id="SUJ15336.1"/>
    </source>
</evidence>
<organism evidence="1 2">
    <name type="scientific">Sphingobacterium spiritivorum</name>
    <name type="common">Flavobacterium spiritivorum</name>
    <dbReference type="NCBI Taxonomy" id="258"/>
    <lineage>
        <taxon>Bacteria</taxon>
        <taxon>Pseudomonadati</taxon>
        <taxon>Bacteroidota</taxon>
        <taxon>Sphingobacteriia</taxon>
        <taxon>Sphingobacteriales</taxon>
        <taxon>Sphingobacteriaceae</taxon>
        <taxon>Sphingobacterium</taxon>
    </lineage>
</organism>
<dbReference type="Proteomes" id="UP000254893">
    <property type="component" value="Unassembled WGS sequence"/>
</dbReference>
<evidence type="ECO:0000313" key="2">
    <source>
        <dbReference type="Proteomes" id="UP000254893"/>
    </source>
</evidence>
<dbReference type="Pfam" id="PF22000">
    <property type="entry name" value="DUF6929"/>
    <property type="match status" value="1"/>
</dbReference>
<name>A0A380C8V0_SPHSI</name>
<sequence>MNTFILEVFCKIIGISAASGLVYNQSHLYLIADNSHYIYDYHLKKNQLQKFPLTSSEILGENIIKKEKADIEAISLYDNTLFLYGSGSTAKRNKGFEVIPDNSFKVNPSDLTALYSRLQKVANISEADFNIEGAIVDQDRILLFNRGNGPQKRNVVFQINRKQPEQEILWKDIALPAIKTISTGFTDAILHQGQIYFIAAAEDSNSNYHDGEIGGSLIGIMDAGTFEIKRTLEISTTHKIEGITFYGEDQKSVQFLLCEDRDNDEDEAIIYKLTLSK</sequence>
<dbReference type="InterPro" id="IPR053851">
    <property type="entry name" value="DUF6929"/>
</dbReference>
<evidence type="ECO:0008006" key="3">
    <source>
        <dbReference type="Google" id="ProtNLM"/>
    </source>
</evidence>
<dbReference type="AlphaFoldDB" id="A0A380C8V0"/>
<proteinExistence type="predicted"/>
<dbReference type="RefSeq" id="WP_115170324.1">
    <property type="nucleotide sequence ID" value="NZ_UGYW01000002.1"/>
</dbReference>
<dbReference type="EMBL" id="UGYW01000002">
    <property type="protein sequence ID" value="SUJ15336.1"/>
    <property type="molecule type" value="Genomic_DNA"/>
</dbReference>
<gene>
    <name evidence="1" type="ORF">NCTC11388_02460</name>
</gene>
<accession>A0A380C8V0</accession>
<reference evidence="1 2" key="1">
    <citation type="submission" date="2018-06" db="EMBL/GenBank/DDBJ databases">
        <authorList>
            <consortium name="Pathogen Informatics"/>
            <person name="Doyle S."/>
        </authorList>
    </citation>
    <scope>NUCLEOTIDE SEQUENCE [LARGE SCALE GENOMIC DNA]</scope>
    <source>
        <strain evidence="1 2">NCTC11388</strain>
    </source>
</reference>